<reference evidence="2" key="1">
    <citation type="submission" date="2017-12" db="EMBL/GenBank/DDBJ databases">
        <authorList>
            <person name="Diaz M."/>
        </authorList>
    </citation>
    <scope>NUCLEOTIDE SEQUENCE [LARGE SCALE GENOMIC DNA]</scope>
    <source>
        <strain evidence="2">FI11154</strain>
    </source>
</reference>
<dbReference type="EMBL" id="OOFM01000005">
    <property type="protein sequence ID" value="SPL66116.1"/>
    <property type="molecule type" value="Genomic_DNA"/>
</dbReference>
<evidence type="ECO:0000313" key="2">
    <source>
        <dbReference type="Proteomes" id="UP000246073"/>
    </source>
</evidence>
<sequence>MAIRSRVCERNFRFAAARFSEKIFLVYSHANGNYRHQGGLGRMII</sequence>
<evidence type="ECO:0000313" key="1">
    <source>
        <dbReference type="EMBL" id="SPL66116.1"/>
    </source>
</evidence>
<name>A0A2P9HPQ8_9HYPH</name>
<proteinExistence type="predicted"/>
<dbReference type="Proteomes" id="UP000246073">
    <property type="component" value="Unassembled WGS sequence"/>
</dbReference>
<accession>A0A2P9HPQ8</accession>
<protein>
    <submittedName>
        <fullName evidence="1">Uncharacterized protein</fullName>
    </submittedName>
</protein>
<organism evidence="1 2">
    <name type="scientific">Ochrobactrum soli</name>
    <dbReference type="NCBI Taxonomy" id="2448455"/>
    <lineage>
        <taxon>Bacteria</taxon>
        <taxon>Pseudomonadati</taxon>
        <taxon>Pseudomonadota</taxon>
        <taxon>Alphaproteobacteria</taxon>
        <taxon>Hyphomicrobiales</taxon>
        <taxon>Brucellaceae</taxon>
        <taxon>Brucella/Ochrobactrum group</taxon>
        <taxon>Ochrobactrum</taxon>
    </lineage>
</organism>
<gene>
    <name evidence="1" type="ORF">OHAE_1983</name>
</gene>
<dbReference type="AlphaFoldDB" id="A0A2P9HPQ8"/>